<dbReference type="EMBL" id="BSXW01012505">
    <property type="protein sequence ID" value="GMF65795.1"/>
    <property type="molecule type" value="Genomic_DNA"/>
</dbReference>
<organism evidence="1 2">
    <name type="scientific">Phytophthora lilii</name>
    <dbReference type="NCBI Taxonomy" id="2077276"/>
    <lineage>
        <taxon>Eukaryota</taxon>
        <taxon>Sar</taxon>
        <taxon>Stramenopiles</taxon>
        <taxon>Oomycota</taxon>
        <taxon>Peronosporomycetes</taxon>
        <taxon>Peronosporales</taxon>
        <taxon>Peronosporaceae</taxon>
        <taxon>Phytophthora</taxon>
    </lineage>
</organism>
<dbReference type="AlphaFoldDB" id="A0A9W7D9H4"/>
<reference evidence="1" key="1">
    <citation type="submission" date="2023-04" db="EMBL/GenBank/DDBJ databases">
        <title>Phytophthora lilii NBRC 32176.</title>
        <authorList>
            <person name="Ichikawa N."/>
            <person name="Sato H."/>
            <person name="Tonouchi N."/>
        </authorList>
    </citation>
    <scope>NUCLEOTIDE SEQUENCE</scope>
    <source>
        <strain evidence="1">NBRC 32176</strain>
    </source>
</reference>
<proteinExistence type="predicted"/>
<keyword evidence="2" id="KW-1185">Reference proteome</keyword>
<comment type="caution">
    <text evidence="1">The sequence shown here is derived from an EMBL/GenBank/DDBJ whole genome shotgun (WGS) entry which is preliminary data.</text>
</comment>
<name>A0A9W7D9H4_9STRA</name>
<evidence type="ECO:0000313" key="2">
    <source>
        <dbReference type="Proteomes" id="UP001165083"/>
    </source>
</evidence>
<gene>
    <name evidence="1" type="ORF">Plil01_001839700</name>
</gene>
<accession>A0A9W7D9H4</accession>
<sequence length="130" mass="15062">MPSIQQIIKSSVDSDSDLLKLADALDVEVNQIDFKHKLKLDVDYAILNMGTPFIGGTHWMAVSNKDKLYFDPLQLPPPLAIPRDYETAPFRIQNEQWGHCGDYCVLWLYFLQHDSLHRFYNLFTHLPSLI</sequence>
<evidence type="ECO:0000313" key="1">
    <source>
        <dbReference type="EMBL" id="GMF65795.1"/>
    </source>
</evidence>
<dbReference type="Proteomes" id="UP001165083">
    <property type="component" value="Unassembled WGS sequence"/>
</dbReference>
<protein>
    <submittedName>
        <fullName evidence="1">Unnamed protein product</fullName>
    </submittedName>
</protein>